<sequence length="273" mass="28721">MIGLTTAIWVGLSIWQMDEEVSPVLPEEEAPGLVVPPEPELEPEPEPTPQPEPEPEVARVRILTAARDIAADTPLQPDDFEWTEITEDALAPGMIREDIQPDAITDSAGFVSAVPIAAGDPLTWSALRDPAPETDLSLALSEGNSAMAIAVNAETAAGGLIRPGDRVDVIFLGASGVDGVTEAPRFLAKGVKVLAVDQSTTKIGNQNPANIRILTLELGRDDVISVGQASATGRVAVALRARGDAASPAVVEDRSRTIRVIRQDGIELVEPGN</sequence>
<comment type="caution">
    <text evidence="1">The sequence shown here is derived from an EMBL/GenBank/DDBJ whole genome shotgun (WGS) entry which is preliminary data.</text>
</comment>
<gene>
    <name evidence="1" type="primary">cpaB</name>
    <name evidence="1" type="ORF">M8744_14465</name>
</gene>
<organism evidence="1 2">
    <name type="scientific">Lutimaribacter degradans</name>
    <dbReference type="NCBI Taxonomy" id="2945989"/>
    <lineage>
        <taxon>Bacteria</taxon>
        <taxon>Pseudomonadati</taxon>
        <taxon>Pseudomonadota</taxon>
        <taxon>Alphaproteobacteria</taxon>
        <taxon>Rhodobacterales</taxon>
        <taxon>Roseobacteraceae</taxon>
        <taxon>Lutimaribacter</taxon>
    </lineage>
</organism>
<evidence type="ECO:0000313" key="1">
    <source>
        <dbReference type="EMBL" id="MCM2563356.1"/>
    </source>
</evidence>
<name>A0ACC5ZZ49_9RHOB</name>
<proteinExistence type="predicted"/>
<dbReference type="EMBL" id="JAMQGO010000011">
    <property type="protein sequence ID" value="MCM2563356.1"/>
    <property type="molecule type" value="Genomic_DNA"/>
</dbReference>
<keyword evidence="2" id="KW-1185">Reference proteome</keyword>
<reference evidence="1" key="1">
    <citation type="submission" date="2022-06" db="EMBL/GenBank/DDBJ databases">
        <title>Lutimaribacter sp. EGI FJ00013, a novel bacterium isolated from a salt lake sediment enrichment.</title>
        <authorList>
            <person name="Gao L."/>
            <person name="Fang B.-Z."/>
            <person name="Li W.-J."/>
        </authorList>
    </citation>
    <scope>NUCLEOTIDE SEQUENCE</scope>
    <source>
        <strain evidence="1">EGI FJ00013</strain>
    </source>
</reference>
<evidence type="ECO:0000313" key="2">
    <source>
        <dbReference type="Proteomes" id="UP001203036"/>
    </source>
</evidence>
<accession>A0ACC5ZZ49</accession>
<dbReference type="Proteomes" id="UP001203036">
    <property type="component" value="Unassembled WGS sequence"/>
</dbReference>
<protein>
    <submittedName>
        <fullName evidence="1">Flp pilus assembly protein CpaB</fullName>
    </submittedName>
</protein>